<name>A0A9D4H3E1_DREPO</name>
<keyword evidence="1 3" id="KW-0430">Lectin</keyword>
<feature type="domain" description="Galectin" evidence="4">
    <location>
        <begin position="11"/>
        <end position="142"/>
    </location>
</feature>
<comment type="caution">
    <text evidence="5">The sequence shown here is derived from an EMBL/GenBank/DDBJ whole genome shotgun (WGS) entry which is preliminary data.</text>
</comment>
<proteinExistence type="predicted"/>
<dbReference type="PANTHER" id="PTHR11346:SF176">
    <property type="entry name" value="32 KDA BETA-GALACTOSIDE-BINDING LECTIN LEC-3"/>
    <property type="match status" value="1"/>
</dbReference>
<dbReference type="AlphaFoldDB" id="A0A9D4H3E1"/>
<evidence type="ECO:0000313" key="5">
    <source>
        <dbReference type="EMBL" id="KAH3828759.1"/>
    </source>
</evidence>
<dbReference type="PANTHER" id="PTHR11346">
    <property type="entry name" value="GALECTIN"/>
    <property type="match status" value="1"/>
</dbReference>
<dbReference type="SMART" id="SM00276">
    <property type="entry name" value="GLECT"/>
    <property type="match status" value="1"/>
</dbReference>
<dbReference type="GO" id="GO:0030246">
    <property type="term" value="F:carbohydrate binding"/>
    <property type="evidence" value="ECO:0007669"/>
    <property type="project" value="UniProtKB-UniRule"/>
</dbReference>
<organism evidence="5 6">
    <name type="scientific">Dreissena polymorpha</name>
    <name type="common">Zebra mussel</name>
    <name type="synonym">Mytilus polymorpha</name>
    <dbReference type="NCBI Taxonomy" id="45954"/>
    <lineage>
        <taxon>Eukaryota</taxon>
        <taxon>Metazoa</taxon>
        <taxon>Spiralia</taxon>
        <taxon>Lophotrochozoa</taxon>
        <taxon>Mollusca</taxon>
        <taxon>Bivalvia</taxon>
        <taxon>Autobranchia</taxon>
        <taxon>Heteroconchia</taxon>
        <taxon>Euheterodonta</taxon>
        <taxon>Imparidentia</taxon>
        <taxon>Neoheterodontei</taxon>
        <taxon>Myida</taxon>
        <taxon>Dreissenoidea</taxon>
        <taxon>Dreissenidae</taxon>
        <taxon>Dreissena</taxon>
    </lineage>
</organism>
<dbReference type="EMBL" id="JAIWYP010000005">
    <property type="protein sequence ID" value="KAH3828759.1"/>
    <property type="molecule type" value="Genomic_DNA"/>
</dbReference>
<evidence type="ECO:0000256" key="1">
    <source>
        <dbReference type="ARBA" id="ARBA00022734"/>
    </source>
</evidence>
<dbReference type="GO" id="GO:0016936">
    <property type="term" value="F:galactoside binding"/>
    <property type="evidence" value="ECO:0007669"/>
    <property type="project" value="TreeGrafter"/>
</dbReference>
<dbReference type="Pfam" id="PF00337">
    <property type="entry name" value="Gal-bind_lectin"/>
    <property type="match status" value="1"/>
</dbReference>
<dbReference type="OrthoDB" id="6147920at2759"/>
<keyword evidence="6" id="KW-1185">Reference proteome</keyword>
<dbReference type="CDD" id="cd00070">
    <property type="entry name" value="GLECT"/>
    <property type="match status" value="1"/>
</dbReference>
<accession>A0A9D4H3E1</accession>
<dbReference type="SMART" id="SM00908">
    <property type="entry name" value="Gal-bind_lectin"/>
    <property type="match status" value="1"/>
</dbReference>
<dbReference type="Proteomes" id="UP000828390">
    <property type="component" value="Unassembled WGS sequence"/>
</dbReference>
<dbReference type="Gene3D" id="2.60.120.200">
    <property type="match status" value="1"/>
</dbReference>
<evidence type="ECO:0000259" key="4">
    <source>
        <dbReference type="PROSITE" id="PS51304"/>
    </source>
</evidence>
<protein>
    <recommendedName>
        <fullName evidence="3">Galectin</fullName>
    </recommendedName>
</protein>
<evidence type="ECO:0000256" key="2">
    <source>
        <dbReference type="ARBA" id="ARBA00022737"/>
    </source>
</evidence>
<evidence type="ECO:0000256" key="3">
    <source>
        <dbReference type="RuleBase" id="RU102079"/>
    </source>
</evidence>
<dbReference type="InterPro" id="IPR013320">
    <property type="entry name" value="ConA-like_dom_sf"/>
</dbReference>
<dbReference type="PROSITE" id="PS51304">
    <property type="entry name" value="GALECTIN"/>
    <property type="match status" value="1"/>
</dbReference>
<reference evidence="5" key="1">
    <citation type="journal article" date="2019" name="bioRxiv">
        <title>The Genome of the Zebra Mussel, Dreissena polymorpha: A Resource for Invasive Species Research.</title>
        <authorList>
            <person name="McCartney M.A."/>
            <person name="Auch B."/>
            <person name="Kono T."/>
            <person name="Mallez S."/>
            <person name="Zhang Y."/>
            <person name="Obille A."/>
            <person name="Becker A."/>
            <person name="Abrahante J.E."/>
            <person name="Garbe J."/>
            <person name="Badalamenti J.P."/>
            <person name="Herman A."/>
            <person name="Mangelson H."/>
            <person name="Liachko I."/>
            <person name="Sullivan S."/>
            <person name="Sone E.D."/>
            <person name="Koren S."/>
            <person name="Silverstein K.A.T."/>
            <person name="Beckman K.B."/>
            <person name="Gohl D.M."/>
        </authorList>
    </citation>
    <scope>NUCLEOTIDE SEQUENCE</scope>
    <source>
        <strain evidence="5">Duluth1</strain>
        <tissue evidence="5">Whole animal</tissue>
    </source>
</reference>
<dbReference type="InterPro" id="IPR001079">
    <property type="entry name" value="Galectin_CRD"/>
</dbReference>
<reference evidence="5" key="2">
    <citation type="submission" date="2020-11" db="EMBL/GenBank/DDBJ databases">
        <authorList>
            <person name="McCartney M.A."/>
            <person name="Auch B."/>
            <person name="Kono T."/>
            <person name="Mallez S."/>
            <person name="Becker A."/>
            <person name="Gohl D.M."/>
            <person name="Silverstein K.A.T."/>
            <person name="Koren S."/>
            <person name="Bechman K.B."/>
            <person name="Herman A."/>
            <person name="Abrahante J.E."/>
            <person name="Garbe J."/>
        </authorList>
    </citation>
    <scope>NUCLEOTIDE SEQUENCE</scope>
    <source>
        <strain evidence="5">Duluth1</strain>
        <tissue evidence="5">Whole animal</tissue>
    </source>
</reference>
<gene>
    <name evidence="5" type="ORF">DPMN_130742</name>
</gene>
<dbReference type="FunFam" id="2.60.120.200:FF:000124">
    <property type="entry name" value="Galectin-4"/>
    <property type="match status" value="1"/>
</dbReference>
<sequence>MATVATYPPTPFIYNMGSIYKGKTIFISGFIPPNADRFNVNFESKPWGPDIAFHCDFRVNQNVIVLNSFANNAWGTEERVTKDFPLKPKDFFEMTIRVEKDGFKVSVNNNCHLHYNHRMKPLSQFTHLRIDGSVIIKKVRHQ</sequence>
<keyword evidence="2" id="KW-0677">Repeat</keyword>
<dbReference type="SUPFAM" id="SSF49899">
    <property type="entry name" value="Concanavalin A-like lectins/glucanases"/>
    <property type="match status" value="1"/>
</dbReference>
<dbReference type="InterPro" id="IPR044156">
    <property type="entry name" value="Galectin-like"/>
</dbReference>
<evidence type="ECO:0000313" key="6">
    <source>
        <dbReference type="Proteomes" id="UP000828390"/>
    </source>
</evidence>